<protein>
    <submittedName>
        <fullName evidence="1">Uncharacterized protein</fullName>
    </submittedName>
</protein>
<proteinExistence type="predicted"/>
<dbReference type="EMBL" id="CP146022">
    <property type="protein sequence ID" value="WWQ64154.1"/>
    <property type="molecule type" value="Genomic_DNA"/>
</dbReference>
<reference evidence="1" key="1">
    <citation type="journal article" date="2025" name="Int. J. Syst. Evol. Microbiol.">
        <title>Streptomyces citrinus sp. nov., with yellow diffusible pigment.</title>
        <authorList>
            <person name="He Y."/>
            <person name="Yang E."/>
            <person name="Xu J."/>
            <person name="Sun Y."/>
            <person name="Sun L."/>
        </authorList>
    </citation>
    <scope>NUCLEOTIDE SEQUENCE</scope>
    <source>
        <strain evidence="1">Q6</strain>
    </source>
</reference>
<organism evidence="1 2">
    <name type="scientific">Streptomyces citrinus</name>
    <dbReference type="NCBI Taxonomy" id="3118173"/>
    <lineage>
        <taxon>Bacteria</taxon>
        <taxon>Bacillati</taxon>
        <taxon>Actinomycetota</taxon>
        <taxon>Actinomycetes</taxon>
        <taxon>Kitasatosporales</taxon>
        <taxon>Streptomycetaceae</taxon>
        <taxon>Streptomyces</taxon>
    </lineage>
</organism>
<evidence type="ECO:0000313" key="1">
    <source>
        <dbReference type="EMBL" id="WWQ64154.1"/>
    </source>
</evidence>
<gene>
    <name evidence="1" type="ORF">V2W30_12930</name>
</gene>
<evidence type="ECO:0000313" key="2">
    <source>
        <dbReference type="Proteomes" id="UP001432251"/>
    </source>
</evidence>
<name>A0ACD5AAK3_9ACTN</name>
<keyword evidence="2" id="KW-1185">Reference proteome</keyword>
<dbReference type="Proteomes" id="UP001432251">
    <property type="component" value="Chromosome"/>
</dbReference>
<sequence length="187" mass="19918">MRHSARTRGARVGRWPARPTATVTVTDRNWTGELRAALFCSFGLAALVLTIDAANSTLTPARTAMWVGLSLLLHAVLHPQRVTAGPGWLAVRGLVRRAHVCTDLLVSARRADGVAPRLVLRDALGGRVELDPKILTGNPLLWHRVETGAARARASGLLVCGDELLRGLGARVDGDVAKAVFEASGLD</sequence>
<accession>A0ACD5AAK3</accession>